<dbReference type="PANTHER" id="PTHR45436">
    <property type="entry name" value="SENSOR HISTIDINE KINASE YKOH"/>
    <property type="match status" value="1"/>
</dbReference>
<evidence type="ECO:0000256" key="2">
    <source>
        <dbReference type="ARBA" id="ARBA00004370"/>
    </source>
</evidence>
<feature type="domain" description="HAMP" evidence="13">
    <location>
        <begin position="186"/>
        <end position="238"/>
    </location>
</feature>
<comment type="catalytic activity">
    <reaction evidence="1">
        <text>ATP + protein L-histidine = ADP + protein N-phospho-L-histidine.</text>
        <dbReference type="EC" id="2.7.13.3"/>
    </reaction>
</comment>
<dbReference type="InterPro" id="IPR050428">
    <property type="entry name" value="TCS_sensor_his_kinase"/>
</dbReference>
<dbReference type="Pfam" id="PF00512">
    <property type="entry name" value="HisKA"/>
    <property type="match status" value="1"/>
</dbReference>
<comment type="subcellular location">
    <subcellularLocation>
        <location evidence="2">Membrane</location>
    </subcellularLocation>
</comment>
<evidence type="ECO:0000256" key="3">
    <source>
        <dbReference type="ARBA" id="ARBA00012438"/>
    </source>
</evidence>
<dbReference type="InterPro" id="IPR036097">
    <property type="entry name" value="HisK_dim/P_sf"/>
</dbReference>
<dbReference type="SMART" id="SM00388">
    <property type="entry name" value="HisKA"/>
    <property type="match status" value="1"/>
</dbReference>
<dbReference type="PANTHER" id="PTHR45436:SF1">
    <property type="entry name" value="SENSOR PROTEIN QSEC"/>
    <property type="match status" value="1"/>
</dbReference>
<evidence type="ECO:0000256" key="1">
    <source>
        <dbReference type="ARBA" id="ARBA00000085"/>
    </source>
</evidence>
<keyword evidence="8 11" id="KW-1133">Transmembrane helix</keyword>
<dbReference type="SMART" id="SM00387">
    <property type="entry name" value="HATPase_c"/>
    <property type="match status" value="1"/>
</dbReference>
<dbReference type="PROSITE" id="PS50885">
    <property type="entry name" value="HAMP"/>
    <property type="match status" value="1"/>
</dbReference>
<proteinExistence type="predicted"/>
<dbReference type="CDD" id="cd00082">
    <property type="entry name" value="HisKA"/>
    <property type="match status" value="1"/>
</dbReference>
<keyword evidence="15" id="KW-1185">Reference proteome</keyword>
<evidence type="ECO:0000313" key="14">
    <source>
        <dbReference type="EMBL" id="MCP8939688.1"/>
    </source>
</evidence>
<name>A0ABT1LEY7_9HYPH</name>
<keyword evidence="6 11" id="KW-0812">Transmembrane</keyword>
<keyword evidence="4" id="KW-0597">Phosphoprotein</keyword>
<keyword evidence="9" id="KW-0902">Two-component regulatory system</keyword>
<evidence type="ECO:0000313" key="15">
    <source>
        <dbReference type="Proteomes" id="UP001205890"/>
    </source>
</evidence>
<evidence type="ECO:0000256" key="5">
    <source>
        <dbReference type="ARBA" id="ARBA00022679"/>
    </source>
</evidence>
<keyword evidence="10 11" id="KW-0472">Membrane</keyword>
<dbReference type="InterPro" id="IPR003661">
    <property type="entry name" value="HisK_dim/P_dom"/>
</dbReference>
<dbReference type="Gene3D" id="3.30.565.10">
    <property type="entry name" value="Histidine kinase-like ATPase, C-terminal domain"/>
    <property type="match status" value="1"/>
</dbReference>
<dbReference type="InterPro" id="IPR005467">
    <property type="entry name" value="His_kinase_dom"/>
</dbReference>
<dbReference type="GO" id="GO:0016301">
    <property type="term" value="F:kinase activity"/>
    <property type="evidence" value="ECO:0007669"/>
    <property type="project" value="UniProtKB-KW"/>
</dbReference>
<evidence type="ECO:0000256" key="4">
    <source>
        <dbReference type="ARBA" id="ARBA00022553"/>
    </source>
</evidence>
<comment type="caution">
    <text evidence="14">The sequence shown here is derived from an EMBL/GenBank/DDBJ whole genome shotgun (WGS) entry which is preliminary data.</text>
</comment>
<dbReference type="Pfam" id="PF02518">
    <property type="entry name" value="HATPase_c"/>
    <property type="match status" value="1"/>
</dbReference>
<feature type="transmembrane region" description="Helical" evidence="11">
    <location>
        <begin position="171"/>
        <end position="192"/>
    </location>
</feature>
<keyword evidence="7 14" id="KW-0418">Kinase</keyword>
<dbReference type="InterPro" id="IPR036890">
    <property type="entry name" value="HATPase_C_sf"/>
</dbReference>
<dbReference type="SUPFAM" id="SSF55874">
    <property type="entry name" value="ATPase domain of HSP90 chaperone/DNA topoisomerase II/histidine kinase"/>
    <property type="match status" value="1"/>
</dbReference>
<dbReference type="EC" id="2.7.13.3" evidence="3"/>
<sequence>MKRPRLPFASIKHRLLILLLAPLTFVFTISLAIDYRAAVTTAGTAFDHGLSDDALALAARVKIGPGGRAEIDLPKAAEAVLRTDSEDEEFFSAWSPTGDWLAGDADLKPRLDAPVGEVLLGDGALRGKPVRRADYVSSLNGETVHVAFAETLNKRERTASQIFLAMSAPNLMLVLTSLAVVFFGVQAGLAPLTRLSHVIMRRAPDDLTELPTRGVPGEALPLLRAMNDLMAKLRAGAEVQRRFIADAAHQLKTPLAGLQTQLELAADDPPDASGARLPGILTAVRRLSQVTHQLLSLARMSPDSLTAAPMQKVDLALVIDDVASNWFDMAEKAGVDLSFEISVAPVWGSVWLLGEMIGNLIDNAVRYCGPGGAVVVRCYLDRGGDSGERRAVVEVEDNGPGIPPEERQLVFERFHRGSGAVGLGSGLGLAIVTDACRRHGAKLDLRDGADGRGCLFSVRFPAPVARA</sequence>
<evidence type="ECO:0000256" key="8">
    <source>
        <dbReference type="ARBA" id="ARBA00022989"/>
    </source>
</evidence>
<evidence type="ECO:0000259" key="12">
    <source>
        <dbReference type="PROSITE" id="PS50109"/>
    </source>
</evidence>
<evidence type="ECO:0000256" key="6">
    <source>
        <dbReference type="ARBA" id="ARBA00022692"/>
    </source>
</evidence>
<gene>
    <name evidence="14" type="ORF">NK718_14260</name>
</gene>
<dbReference type="InterPro" id="IPR004358">
    <property type="entry name" value="Sig_transdc_His_kin-like_C"/>
</dbReference>
<dbReference type="PRINTS" id="PR00344">
    <property type="entry name" value="BCTRLSENSOR"/>
</dbReference>
<protein>
    <recommendedName>
        <fullName evidence="3">histidine kinase</fullName>
        <ecNumber evidence="3">2.7.13.3</ecNumber>
    </recommendedName>
</protein>
<reference evidence="14 15" key="1">
    <citation type="submission" date="2022-07" db="EMBL/GenBank/DDBJ databases">
        <authorList>
            <person name="Li W.-J."/>
            <person name="Deng Q.-Q."/>
        </authorList>
    </citation>
    <scope>NUCLEOTIDE SEQUENCE [LARGE SCALE GENOMIC DNA]</scope>
    <source>
        <strain evidence="14 15">SYSU M60028</strain>
    </source>
</reference>
<dbReference type="Proteomes" id="UP001205890">
    <property type="component" value="Unassembled WGS sequence"/>
</dbReference>
<keyword evidence="5" id="KW-0808">Transferase</keyword>
<evidence type="ECO:0000256" key="11">
    <source>
        <dbReference type="SAM" id="Phobius"/>
    </source>
</evidence>
<dbReference type="RefSeq" id="WP_254743576.1">
    <property type="nucleotide sequence ID" value="NZ_JANCLU010000013.1"/>
</dbReference>
<dbReference type="Gene3D" id="1.10.287.130">
    <property type="match status" value="1"/>
</dbReference>
<dbReference type="InterPro" id="IPR003660">
    <property type="entry name" value="HAMP_dom"/>
</dbReference>
<feature type="domain" description="Histidine kinase" evidence="12">
    <location>
        <begin position="246"/>
        <end position="464"/>
    </location>
</feature>
<accession>A0ABT1LEY7</accession>
<dbReference type="InterPro" id="IPR013727">
    <property type="entry name" value="2CSK_N"/>
</dbReference>
<dbReference type="InterPro" id="IPR003594">
    <property type="entry name" value="HATPase_dom"/>
</dbReference>
<dbReference type="EMBL" id="JANCLU010000013">
    <property type="protein sequence ID" value="MCP8939688.1"/>
    <property type="molecule type" value="Genomic_DNA"/>
</dbReference>
<dbReference type="CDD" id="cd00075">
    <property type="entry name" value="HATPase"/>
    <property type="match status" value="1"/>
</dbReference>
<evidence type="ECO:0000256" key="9">
    <source>
        <dbReference type="ARBA" id="ARBA00023012"/>
    </source>
</evidence>
<dbReference type="SUPFAM" id="SSF47384">
    <property type="entry name" value="Homodimeric domain of signal transducing histidine kinase"/>
    <property type="match status" value="1"/>
</dbReference>
<evidence type="ECO:0000256" key="10">
    <source>
        <dbReference type="ARBA" id="ARBA00023136"/>
    </source>
</evidence>
<dbReference type="Pfam" id="PF08521">
    <property type="entry name" value="2CSK_N"/>
    <property type="match status" value="1"/>
</dbReference>
<organism evidence="14 15">
    <name type="scientific">Alsobacter ponti</name>
    <dbReference type="NCBI Taxonomy" id="2962936"/>
    <lineage>
        <taxon>Bacteria</taxon>
        <taxon>Pseudomonadati</taxon>
        <taxon>Pseudomonadota</taxon>
        <taxon>Alphaproteobacteria</taxon>
        <taxon>Hyphomicrobiales</taxon>
        <taxon>Alsobacteraceae</taxon>
        <taxon>Alsobacter</taxon>
    </lineage>
</organism>
<evidence type="ECO:0000259" key="13">
    <source>
        <dbReference type="PROSITE" id="PS50885"/>
    </source>
</evidence>
<dbReference type="PROSITE" id="PS50109">
    <property type="entry name" value="HIS_KIN"/>
    <property type="match status" value="1"/>
</dbReference>
<evidence type="ECO:0000256" key="7">
    <source>
        <dbReference type="ARBA" id="ARBA00022777"/>
    </source>
</evidence>